<accession>A0ABM5QEP4</accession>
<dbReference type="Proteomes" id="UP000023772">
    <property type="component" value="Chromosome"/>
</dbReference>
<keyword evidence="2" id="KW-1185">Reference proteome</keyword>
<evidence type="ECO:0000313" key="2">
    <source>
        <dbReference type="Proteomes" id="UP000023772"/>
    </source>
</evidence>
<gene>
    <name evidence="1" type="ORF">FH5T_17810</name>
</gene>
<protein>
    <submittedName>
        <fullName evidence="1">Uncharacterized protein</fullName>
    </submittedName>
</protein>
<reference evidence="1 2" key="1">
    <citation type="submission" date="2014-03" db="EMBL/GenBank/DDBJ databases">
        <title>Complete genome sequence of a deeply braunched marine Bacteroidia bacterium Draconibacterium orientale type strain FH5T.</title>
        <authorList>
            <person name="Li X."/>
            <person name="Wang X."/>
            <person name="Xie Z."/>
            <person name="Du Z."/>
            <person name="Chen G."/>
        </authorList>
    </citation>
    <scope>NUCLEOTIDE SEQUENCE [LARGE SCALE GENOMIC DNA]</scope>
    <source>
        <strain evidence="1 2">FH5</strain>
    </source>
</reference>
<dbReference type="EMBL" id="CP007451">
    <property type="protein sequence ID" value="AHW62224.1"/>
    <property type="molecule type" value="Genomic_DNA"/>
</dbReference>
<organism evidence="1 2">
    <name type="scientific">Draconibacterium orientale</name>
    <dbReference type="NCBI Taxonomy" id="1168034"/>
    <lineage>
        <taxon>Bacteria</taxon>
        <taxon>Pseudomonadati</taxon>
        <taxon>Bacteroidota</taxon>
        <taxon>Bacteroidia</taxon>
        <taxon>Marinilabiliales</taxon>
        <taxon>Prolixibacteraceae</taxon>
        <taxon>Draconibacterium</taxon>
    </lineage>
</organism>
<evidence type="ECO:0000313" key="1">
    <source>
        <dbReference type="EMBL" id="AHW62224.1"/>
    </source>
</evidence>
<name>A0ABM5QEP4_9BACT</name>
<proteinExistence type="predicted"/>
<sequence length="60" mass="7276">MFIYNGWYMLLERVSKNYSVRVDGTMLREPQLAHHHTPLCNMALCWQIVIFFYNSIGRYF</sequence>